<gene>
    <name evidence="4" type="ORF">K435DRAFT_926855</name>
</gene>
<protein>
    <recommendedName>
        <fullName evidence="6">FAD/NAD(P)-binding domain-containing protein</fullName>
    </recommendedName>
</protein>
<dbReference type="InterPro" id="IPR036188">
    <property type="entry name" value="FAD/NAD-bd_sf"/>
</dbReference>
<dbReference type="Proteomes" id="UP000297245">
    <property type="component" value="Unassembled WGS sequence"/>
</dbReference>
<accession>A0A4S8MGD4</accession>
<dbReference type="GO" id="GO:0097237">
    <property type="term" value="P:cellular response to toxic substance"/>
    <property type="evidence" value="ECO:0007669"/>
    <property type="project" value="UniProtKB-ARBA"/>
</dbReference>
<evidence type="ECO:0000313" key="5">
    <source>
        <dbReference type="Proteomes" id="UP000297245"/>
    </source>
</evidence>
<dbReference type="PANTHER" id="PTHR48105">
    <property type="entry name" value="THIOREDOXIN REDUCTASE 1-RELATED-RELATED"/>
    <property type="match status" value="1"/>
</dbReference>
<reference evidence="4 5" key="1">
    <citation type="journal article" date="2019" name="Nat. Ecol. Evol.">
        <title>Megaphylogeny resolves global patterns of mushroom evolution.</title>
        <authorList>
            <person name="Varga T."/>
            <person name="Krizsan K."/>
            <person name="Foldi C."/>
            <person name="Dima B."/>
            <person name="Sanchez-Garcia M."/>
            <person name="Sanchez-Ramirez S."/>
            <person name="Szollosi G.J."/>
            <person name="Szarkandi J.G."/>
            <person name="Papp V."/>
            <person name="Albert L."/>
            <person name="Andreopoulos W."/>
            <person name="Angelini C."/>
            <person name="Antonin V."/>
            <person name="Barry K.W."/>
            <person name="Bougher N.L."/>
            <person name="Buchanan P."/>
            <person name="Buyck B."/>
            <person name="Bense V."/>
            <person name="Catcheside P."/>
            <person name="Chovatia M."/>
            <person name="Cooper J."/>
            <person name="Damon W."/>
            <person name="Desjardin D."/>
            <person name="Finy P."/>
            <person name="Geml J."/>
            <person name="Haridas S."/>
            <person name="Hughes K."/>
            <person name="Justo A."/>
            <person name="Karasinski D."/>
            <person name="Kautmanova I."/>
            <person name="Kiss B."/>
            <person name="Kocsube S."/>
            <person name="Kotiranta H."/>
            <person name="LaButti K.M."/>
            <person name="Lechner B.E."/>
            <person name="Liimatainen K."/>
            <person name="Lipzen A."/>
            <person name="Lukacs Z."/>
            <person name="Mihaltcheva S."/>
            <person name="Morgado L.N."/>
            <person name="Niskanen T."/>
            <person name="Noordeloos M.E."/>
            <person name="Ohm R.A."/>
            <person name="Ortiz-Santana B."/>
            <person name="Ovrebo C."/>
            <person name="Racz N."/>
            <person name="Riley R."/>
            <person name="Savchenko A."/>
            <person name="Shiryaev A."/>
            <person name="Soop K."/>
            <person name="Spirin V."/>
            <person name="Szebenyi C."/>
            <person name="Tomsovsky M."/>
            <person name="Tulloss R.E."/>
            <person name="Uehling J."/>
            <person name="Grigoriev I.V."/>
            <person name="Vagvolgyi C."/>
            <person name="Papp T."/>
            <person name="Martin F.M."/>
            <person name="Miettinen O."/>
            <person name="Hibbett D.S."/>
            <person name="Nagy L.G."/>
        </authorList>
    </citation>
    <scope>NUCLEOTIDE SEQUENCE [LARGE SCALE GENOMIC DNA]</scope>
    <source>
        <strain evidence="4 5">CBS 962.96</strain>
    </source>
</reference>
<evidence type="ECO:0000256" key="1">
    <source>
        <dbReference type="ARBA" id="ARBA00009333"/>
    </source>
</evidence>
<keyword evidence="3" id="KW-0560">Oxidoreductase</keyword>
<dbReference type="SUPFAM" id="SSF51905">
    <property type="entry name" value="FAD/NAD(P)-binding domain"/>
    <property type="match status" value="1"/>
</dbReference>
<dbReference type="AlphaFoldDB" id="A0A4S8MGD4"/>
<dbReference type="Gene3D" id="3.50.50.60">
    <property type="entry name" value="FAD/NAD(P)-binding domain"/>
    <property type="match status" value="3"/>
</dbReference>
<evidence type="ECO:0000313" key="4">
    <source>
        <dbReference type="EMBL" id="THV01551.1"/>
    </source>
</evidence>
<evidence type="ECO:0000256" key="2">
    <source>
        <dbReference type="ARBA" id="ARBA00022630"/>
    </source>
</evidence>
<name>A0A4S8MGD4_DENBC</name>
<evidence type="ECO:0008006" key="6">
    <source>
        <dbReference type="Google" id="ProtNLM"/>
    </source>
</evidence>
<dbReference type="InterPro" id="IPR050097">
    <property type="entry name" value="Ferredoxin-NADP_redctase_2"/>
</dbReference>
<keyword evidence="5" id="KW-1185">Reference proteome</keyword>
<dbReference type="EMBL" id="ML179088">
    <property type="protein sequence ID" value="THV01551.1"/>
    <property type="molecule type" value="Genomic_DNA"/>
</dbReference>
<comment type="similarity">
    <text evidence="1">Belongs to the class-II pyridine nucleotide-disulfide oxidoreductase family.</text>
</comment>
<organism evidence="4 5">
    <name type="scientific">Dendrothele bispora (strain CBS 962.96)</name>
    <dbReference type="NCBI Taxonomy" id="1314807"/>
    <lineage>
        <taxon>Eukaryota</taxon>
        <taxon>Fungi</taxon>
        <taxon>Dikarya</taxon>
        <taxon>Basidiomycota</taxon>
        <taxon>Agaricomycotina</taxon>
        <taxon>Agaricomycetes</taxon>
        <taxon>Agaricomycetidae</taxon>
        <taxon>Agaricales</taxon>
        <taxon>Agaricales incertae sedis</taxon>
        <taxon>Dendrothele</taxon>
    </lineage>
</organism>
<dbReference type="OrthoDB" id="371245at2759"/>
<sequence>MSLGCISVFGSQPAIYLAQASLNSVLFEGFMGNGFAAGGQRTATVNESSALELMDKFREQPLRFSARIITETISKIDLSTPRTEEPETADTIIVGTGASTKESALELFRFSGTNPSSCHVIGGTDSAAEEATFLVRRNKLRASRKIAKRLVDNPIITMLWNTVAIECQSDSELLKHLRIRNVQRESFSTKNQVTNPQQRSFRTQLQTDPDGYIVIVPGMDSDLSGDVQDKGYRQAITSAGSGCMAVLEAETPLERLIGEEEWEKGMMEE</sequence>
<keyword evidence="2" id="KW-0285">Flavoprotein</keyword>
<evidence type="ECO:0000256" key="3">
    <source>
        <dbReference type="ARBA" id="ARBA00023002"/>
    </source>
</evidence>
<dbReference type="GO" id="GO:0016491">
    <property type="term" value="F:oxidoreductase activity"/>
    <property type="evidence" value="ECO:0007669"/>
    <property type="project" value="UniProtKB-KW"/>
</dbReference>
<proteinExistence type="inferred from homology"/>